<proteinExistence type="predicted"/>
<organism evidence="1 2">
    <name type="scientific">Sphingobacterium psychroaquaticum</name>
    <dbReference type="NCBI Taxonomy" id="561061"/>
    <lineage>
        <taxon>Bacteria</taxon>
        <taxon>Pseudomonadati</taxon>
        <taxon>Bacteroidota</taxon>
        <taxon>Sphingobacteriia</taxon>
        <taxon>Sphingobacteriales</taxon>
        <taxon>Sphingobacteriaceae</taxon>
        <taxon>Sphingobacterium</taxon>
    </lineage>
</organism>
<dbReference type="Proteomes" id="UP000192980">
    <property type="component" value="Unassembled WGS sequence"/>
</dbReference>
<reference evidence="1 2" key="1">
    <citation type="submission" date="2017-04" db="EMBL/GenBank/DDBJ databases">
        <authorList>
            <person name="Afonso C.L."/>
            <person name="Miller P.J."/>
            <person name="Scott M.A."/>
            <person name="Spackman E."/>
            <person name="Goraichik I."/>
            <person name="Dimitrov K.M."/>
            <person name="Suarez D.L."/>
            <person name="Swayne D.E."/>
        </authorList>
    </citation>
    <scope>NUCLEOTIDE SEQUENCE [LARGE SCALE GENOMIC DNA]</scope>
    <source>
        <strain evidence="1 2">DSM 22418</strain>
    </source>
</reference>
<dbReference type="GO" id="GO:0003677">
    <property type="term" value="F:DNA binding"/>
    <property type="evidence" value="ECO:0007669"/>
    <property type="project" value="UniProtKB-KW"/>
</dbReference>
<name>A0A1X7KSQ1_9SPHI</name>
<keyword evidence="2" id="KW-1185">Reference proteome</keyword>
<protein>
    <submittedName>
        <fullName evidence="1">DNA-binding response regulator, NarL/FixJ family, contains REC and HTH domains</fullName>
    </submittedName>
</protein>
<dbReference type="STRING" id="561061.SAMN05660862_3179"/>
<evidence type="ECO:0000313" key="1">
    <source>
        <dbReference type="EMBL" id="SMG44518.1"/>
    </source>
</evidence>
<dbReference type="PROSITE" id="PS50110">
    <property type="entry name" value="RESPONSE_REGULATORY"/>
    <property type="match status" value="1"/>
</dbReference>
<dbReference type="InterPro" id="IPR011006">
    <property type="entry name" value="CheY-like_superfamily"/>
</dbReference>
<keyword evidence="1" id="KW-0238">DNA-binding</keyword>
<sequence>MFKKVLIAEDHEIANISVQKTLLELGIQNTKYVYYCDHAYTWLKNALRDGEPYDLLITDLIFEDDNTPQQLTGGIELIRAVKELQPDLKVIVLSSESRSEVVDSLFNKKLVNGYVRKARRDAQHLREALDAVYSLKSYQSPEVKESINEKNSHEFTNLDLNIIALLAQGIQQKNIPSYLQQRDIKPSGLSSVEKRLNLMREVMEFSKNEQLIAYCKDVGLI</sequence>
<dbReference type="GO" id="GO:0000160">
    <property type="term" value="P:phosphorelay signal transduction system"/>
    <property type="evidence" value="ECO:0007669"/>
    <property type="project" value="InterPro"/>
</dbReference>
<dbReference type="EMBL" id="FXAU01000006">
    <property type="protein sequence ID" value="SMG44518.1"/>
    <property type="molecule type" value="Genomic_DNA"/>
</dbReference>
<dbReference type="Pfam" id="PF00072">
    <property type="entry name" value="Response_reg"/>
    <property type="match status" value="1"/>
</dbReference>
<dbReference type="SMART" id="SM00448">
    <property type="entry name" value="REC"/>
    <property type="match status" value="1"/>
</dbReference>
<dbReference type="OrthoDB" id="659223at2"/>
<dbReference type="AlphaFoldDB" id="A0A1X7KSQ1"/>
<dbReference type="Gene3D" id="3.40.50.2300">
    <property type="match status" value="1"/>
</dbReference>
<accession>A0A1X7KSQ1</accession>
<dbReference type="SUPFAM" id="SSF52172">
    <property type="entry name" value="CheY-like"/>
    <property type="match status" value="1"/>
</dbReference>
<evidence type="ECO:0000313" key="2">
    <source>
        <dbReference type="Proteomes" id="UP000192980"/>
    </source>
</evidence>
<dbReference type="RefSeq" id="WP_085473877.1">
    <property type="nucleotide sequence ID" value="NZ_CP038029.1"/>
</dbReference>
<dbReference type="InterPro" id="IPR001789">
    <property type="entry name" value="Sig_transdc_resp-reg_receiver"/>
</dbReference>
<gene>
    <name evidence="1" type="ORF">SAMN05660862_3179</name>
</gene>